<dbReference type="InterPro" id="IPR050235">
    <property type="entry name" value="CK1_Ser-Thr_kinase"/>
</dbReference>
<reference evidence="2" key="1">
    <citation type="submission" date="2022-11" db="UniProtKB">
        <authorList>
            <consortium name="WormBaseParasite"/>
        </authorList>
    </citation>
    <scope>IDENTIFICATION</scope>
</reference>
<evidence type="ECO:0000313" key="2">
    <source>
        <dbReference type="WBParaSite" id="PDA_v2.g20069.t1"/>
    </source>
</evidence>
<dbReference type="WBParaSite" id="PDA_v2.g20069.t1">
    <property type="protein sequence ID" value="PDA_v2.g20069.t1"/>
    <property type="gene ID" value="PDA_v2.g20069"/>
</dbReference>
<dbReference type="Gene3D" id="1.10.510.10">
    <property type="entry name" value="Transferase(Phosphotransferase) domain 1"/>
    <property type="match status" value="1"/>
</dbReference>
<dbReference type="AlphaFoldDB" id="A0A914PNI2"/>
<dbReference type="SUPFAM" id="SSF56112">
    <property type="entry name" value="Protein kinase-like (PK-like)"/>
    <property type="match status" value="1"/>
</dbReference>
<evidence type="ECO:0000313" key="1">
    <source>
        <dbReference type="Proteomes" id="UP000887578"/>
    </source>
</evidence>
<dbReference type="InterPro" id="IPR011009">
    <property type="entry name" value="Kinase-like_dom_sf"/>
</dbReference>
<sequence>MSKNVPLKPFKPGNKFKEWKIVETVGEISDNGAAYKVLKEKLPYLLIIQKIGHDEILNYEIHVLQEMAKVFGRHILKIEEKGQFYYDFSYVVLTLVGKTLNDLREYAPNNKFSRGTAVLIAIKCLQAIEDFHGGYHISADITG</sequence>
<organism evidence="1 2">
    <name type="scientific">Panagrolaimus davidi</name>
    <dbReference type="NCBI Taxonomy" id="227884"/>
    <lineage>
        <taxon>Eukaryota</taxon>
        <taxon>Metazoa</taxon>
        <taxon>Ecdysozoa</taxon>
        <taxon>Nematoda</taxon>
        <taxon>Chromadorea</taxon>
        <taxon>Rhabditida</taxon>
        <taxon>Tylenchina</taxon>
        <taxon>Panagrolaimomorpha</taxon>
        <taxon>Panagrolaimoidea</taxon>
        <taxon>Panagrolaimidae</taxon>
        <taxon>Panagrolaimus</taxon>
    </lineage>
</organism>
<protein>
    <submittedName>
        <fullName evidence="2">Uncharacterized protein</fullName>
    </submittedName>
</protein>
<dbReference type="Proteomes" id="UP000887578">
    <property type="component" value="Unplaced"/>
</dbReference>
<dbReference type="PANTHER" id="PTHR11909">
    <property type="entry name" value="CASEIN KINASE-RELATED"/>
    <property type="match status" value="1"/>
</dbReference>
<proteinExistence type="predicted"/>
<keyword evidence="1" id="KW-1185">Reference proteome</keyword>
<accession>A0A914PNI2</accession>
<name>A0A914PNI2_9BILA</name>